<gene>
    <name evidence="1" type="ORF">DFH08DRAFT_975982</name>
</gene>
<sequence length="278" mass="31838">MPVAYTTVALASSTRTCTDQPAKKAAPLTVEDLQEKRVKREEKKAVIDAAVQEWRDFTYAKANMLAARFDMKARYFLDIFFQGGAHMVYHQEEINPYNAFKSMKAAEAREQGLSKDVPQLHADHIDEYQGLMDEKKEEYMAAFQDVKSRNFTLRRDTPRARIQDIANVVRNMKMLMAALGDRVGIEGFFCIVRNNTDFHMPPEWFFTSPELENHMPLATRQKWDTGHVGSKLEAFAVAGCDPANLLRTSKQKADWMKKEIRDLVLKNLGTDTSHITLK</sequence>
<protein>
    <submittedName>
        <fullName evidence="1">Uncharacterized protein</fullName>
    </submittedName>
</protein>
<dbReference type="AlphaFoldDB" id="A0AAD6Z400"/>
<keyword evidence="2" id="KW-1185">Reference proteome</keyword>
<organism evidence="1 2">
    <name type="scientific">Mycena albidolilacea</name>
    <dbReference type="NCBI Taxonomy" id="1033008"/>
    <lineage>
        <taxon>Eukaryota</taxon>
        <taxon>Fungi</taxon>
        <taxon>Dikarya</taxon>
        <taxon>Basidiomycota</taxon>
        <taxon>Agaricomycotina</taxon>
        <taxon>Agaricomycetes</taxon>
        <taxon>Agaricomycetidae</taxon>
        <taxon>Agaricales</taxon>
        <taxon>Marasmiineae</taxon>
        <taxon>Mycenaceae</taxon>
        <taxon>Mycena</taxon>
    </lineage>
</organism>
<evidence type="ECO:0000313" key="1">
    <source>
        <dbReference type="EMBL" id="KAJ7306241.1"/>
    </source>
</evidence>
<proteinExistence type="predicted"/>
<reference evidence="1" key="1">
    <citation type="submission" date="2023-03" db="EMBL/GenBank/DDBJ databases">
        <title>Massive genome expansion in bonnet fungi (Mycena s.s.) driven by repeated elements and novel gene families across ecological guilds.</title>
        <authorList>
            <consortium name="Lawrence Berkeley National Laboratory"/>
            <person name="Harder C.B."/>
            <person name="Miyauchi S."/>
            <person name="Viragh M."/>
            <person name="Kuo A."/>
            <person name="Thoen E."/>
            <person name="Andreopoulos B."/>
            <person name="Lu D."/>
            <person name="Skrede I."/>
            <person name="Drula E."/>
            <person name="Henrissat B."/>
            <person name="Morin E."/>
            <person name="Kohler A."/>
            <person name="Barry K."/>
            <person name="LaButti K."/>
            <person name="Morin E."/>
            <person name="Salamov A."/>
            <person name="Lipzen A."/>
            <person name="Mereny Z."/>
            <person name="Hegedus B."/>
            <person name="Baldrian P."/>
            <person name="Stursova M."/>
            <person name="Weitz H."/>
            <person name="Taylor A."/>
            <person name="Grigoriev I.V."/>
            <person name="Nagy L.G."/>
            <person name="Martin F."/>
            <person name="Kauserud H."/>
        </authorList>
    </citation>
    <scope>NUCLEOTIDE SEQUENCE</scope>
    <source>
        <strain evidence="1">CBHHK002</strain>
    </source>
</reference>
<name>A0AAD6Z400_9AGAR</name>
<evidence type="ECO:0000313" key="2">
    <source>
        <dbReference type="Proteomes" id="UP001218218"/>
    </source>
</evidence>
<comment type="caution">
    <text evidence="1">The sequence shown here is derived from an EMBL/GenBank/DDBJ whole genome shotgun (WGS) entry which is preliminary data.</text>
</comment>
<accession>A0AAD6Z400</accession>
<dbReference type="Proteomes" id="UP001218218">
    <property type="component" value="Unassembled WGS sequence"/>
</dbReference>
<dbReference type="EMBL" id="JARIHO010000093">
    <property type="protein sequence ID" value="KAJ7306241.1"/>
    <property type="molecule type" value="Genomic_DNA"/>
</dbReference>